<feature type="transmembrane region" description="Helical" evidence="1">
    <location>
        <begin position="6"/>
        <end position="21"/>
    </location>
</feature>
<comment type="caution">
    <text evidence="2">The sequence shown here is derived from an EMBL/GenBank/DDBJ whole genome shotgun (WGS) entry which is preliminary data.</text>
</comment>
<organism evidence="2 3">
    <name type="scientific">Rhizobium leguminosarum</name>
    <dbReference type="NCBI Taxonomy" id="384"/>
    <lineage>
        <taxon>Bacteria</taxon>
        <taxon>Pseudomonadati</taxon>
        <taxon>Pseudomonadota</taxon>
        <taxon>Alphaproteobacteria</taxon>
        <taxon>Hyphomicrobiales</taxon>
        <taxon>Rhizobiaceae</taxon>
        <taxon>Rhizobium/Agrobacterium group</taxon>
        <taxon>Rhizobium</taxon>
    </lineage>
</organism>
<proteinExistence type="predicted"/>
<accession>A0AAE2MPT0</accession>
<evidence type="ECO:0000256" key="1">
    <source>
        <dbReference type="SAM" id="Phobius"/>
    </source>
</evidence>
<name>A0AAE2MPT0_RHILE</name>
<dbReference type="EMBL" id="JACIGO010000007">
    <property type="protein sequence ID" value="MBB4293025.1"/>
    <property type="molecule type" value="Genomic_DNA"/>
</dbReference>
<dbReference type="Proteomes" id="UP000538507">
    <property type="component" value="Unassembled WGS sequence"/>
</dbReference>
<keyword evidence="1" id="KW-1133">Transmembrane helix</keyword>
<dbReference type="AlphaFoldDB" id="A0AAE2MPT0"/>
<gene>
    <name evidence="2" type="ORF">GGE16_005105</name>
</gene>
<protein>
    <submittedName>
        <fullName evidence="2">Di/tricarboxylate transporter</fullName>
    </submittedName>
</protein>
<feature type="transmembrane region" description="Helical" evidence="1">
    <location>
        <begin position="51"/>
        <end position="71"/>
    </location>
</feature>
<feature type="transmembrane region" description="Helical" evidence="1">
    <location>
        <begin position="28"/>
        <end position="45"/>
    </location>
</feature>
<keyword evidence="1" id="KW-0812">Transmembrane</keyword>
<evidence type="ECO:0000313" key="3">
    <source>
        <dbReference type="Proteomes" id="UP000538507"/>
    </source>
</evidence>
<sequence>MSFEQASLLILLLAMLVLFSLDRFRIEVVSIAGLLAGYALGLYPADRIFTGFASPVVVNVVGILLIVQVLARRLFDSLPARFAATEPSGFQVISGMHRSPASPPSS</sequence>
<evidence type="ECO:0000313" key="2">
    <source>
        <dbReference type="EMBL" id="MBB4293025.1"/>
    </source>
</evidence>
<keyword evidence="1" id="KW-0472">Membrane</keyword>
<reference evidence="2 3" key="1">
    <citation type="submission" date="2020-08" db="EMBL/GenBank/DDBJ databases">
        <title>Genomic Encyclopedia of Type Strains, Phase IV (KMG-V): Genome sequencing to study the core and pangenomes of soil and plant-associated prokaryotes.</title>
        <authorList>
            <person name="Whitman W."/>
        </authorList>
    </citation>
    <scope>NUCLEOTIDE SEQUENCE [LARGE SCALE GENOMIC DNA]</scope>
    <source>
        <strain evidence="2 3">SEMIA 415</strain>
    </source>
</reference>